<dbReference type="SUPFAM" id="SSF46689">
    <property type="entry name" value="Homeodomain-like"/>
    <property type="match status" value="1"/>
</dbReference>
<dbReference type="RefSeq" id="XP_033570144.1">
    <property type="nucleotide sequence ID" value="XM_033721267.1"/>
</dbReference>
<reference evidence="3" key="2">
    <citation type="submission" date="2020-04" db="EMBL/GenBank/DDBJ databases">
        <authorList>
            <consortium name="NCBI Genome Project"/>
        </authorList>
    </citation>
    <scope>NUCLEOTIDE SEQUENCE</scope>
    <source>
        <strain evidence="3">CBS 304.34</strain>
    </source>
</reference>
<dbReference type="Proteomes" id="UP000504636">
    <property type="component" value="Unplaced"/>
</dbReference>
<reference evidence="1 3" key="1">
    <citation type="journal article" date="2020" name="Stud. Mycol.">
        <title>101 Dothideomycetes genomes: a test case for predicting lifestyles and emergence of pathogens.</title>
        <authorList>
            <person name="Haridas S."/>
            <person name="Albert R."/>
            <person name="Binder M."/>
            <person name="Bloem J."/>
            <person name="Labutti K."/>
            <person name="Salamov A."/>
            <person name="Andreopoulos B."/>
            <person name="Baker S."/>
            <person name="Barry K."/>
            <person name="Bills G."/>
            <person name="Bluhm B."/>
            <person name="Cannon C."/>
            <person name="Castanera R."/>
            <person name="Culley D."/>
            <person name="Daum C."/>
            <person name="Ezra D."/>
            <person name="Gonzalez J."/>
            <person name="Henrissat B."/>
            <person name="Kuo A."/>
            <person name="Liang C."/>
            <person name="Lipzen A."/>
            <person name="Lutzoni F."/>
            <person name="Magnuson J."/>
            <person name="Mondo S."/>
            <person name="Nolan M."/>
            <person name="Ohm R."/>
            <person name="Pangilinan J."/>
            <person name="Park H.-J."/>
            <person name="Ramirez L."/>
            <person name="Alfaro M."/>
            <person name="Sun H."/>
            <person name="Tritt A."/>
            <person name="Yoshinaga Y."/>
            <person name="Zwiers L.-H."/>
            <person name="Turgeon B."/>
            <person name="Goodwin S."/>
            <person name="Spatafora J."/>
            <person name="Crous P."/>
            <person name="Grigoriev I."/>
        </authorList>
    </citation>
    <scope>NUCLEOTIDE SEQUENCE</scope>
    <source>
        <strain evidence="1 3">CBS 304.34</strain>
    </source>
</reference>
<evidence type="ECO:0000313" key="3">
    <source>
        <dbReference type="RefSeq" id="XP_033570144.1"/>
    </source>
</evidence>
<accession>A0A6A6Y3E5</accession>
<dbReference type="CDD" id="cd00167">
    <property type="entry name" value="SANT"/>
    <property type="match status" value="1"/>
</dbReference>
<evidence type="ECO:0008006" key="4">
    <source>
        <dbReference type="Google" id="ProtNLM"/>
    </source>
</evidence>
<reference evidence="3" key="3">
    <citation type="submission" date="2025-04" db="UniProtKB">
        <authorList>
            <consortium name="RefSeq"/>
        </authorList>
    </citation>
    <scope>IDENTIFICATION</scope>
    <source>
        <strain evidence="3">CBS 304.34</strain>
    </source>
</reference>
<dbReference type="AlphaFoldDB" id="A0A6A6Y3E5"/>
<evidence type="ECO:0000313" key="2">
    <source>
        <dbReference type="Proteomes" id="UP000504636"/>
    </source>
</evidence>
<protein>
    <recommendedName>
        <fullName evidence="4">Myb-like domain-containing protein</fullName>
    </recommendedName>
</protein>
<dbReference type="InterPro" id="IPR001005">
    <property type="entry name" value="SANT/Myb"/>
</dbReference>
<dbReference type="GeneID" id="54462160"/>
<name>A0A6A6Y3E5_9PEZI</name>
<evidence type="ECO:0000313" key="1">
    <source>
        <dbReference type="EMBL" id="KAF2803180.1"/>
    </source>
</evidence>
<dbReference type="InterPro" id="IPR009057">
    <property type="entry name" value="Homeodomain-like_sf"/>
</dbReference>
<keyword evidence="2" id="KW-1185">Reference proteome</keyword>
<gene>
    <name evidence="1 3" type="ORF">BDZ99DRAFT_468517</name>
</gene>
<organism evidence="1">
    <name type="scientific">Mytilinidion resinicola</name>
    <dbReference type="NCBI Taxonomy" id="574789"/>
    <lineage>
        <taxon>Eukaryota</taxon>
        <taxon>Fungi</taxon>
        <taxon>Dikarya</taxon>
        <taxon>Ascomycota</taxon>
        <taxon>Pezizomycotina</taxon>
        <taxon>Dothideomycetes</taxon>
        <taxon>Pleosporomycetidae</taxon>
        <taxon>Mytilinidiales</taxon>
        <taxon>Mytilinidiaceae</taxon>
        <taxon>Mytilinidion</taxon>
    </lineage>
</organism>
<dbReference type="EMBL" id="MU003719">
    <property type="protein sequence ID" value="KAF2803180.1"/>
    <property type="molecule type" value="Genomic_DNA"/>
</dbReference>
<proteinExistence type="predicted"/>
<sequence length="90" mass="10581">MHICKFLRDSRSSDLPSERLSSLRLKENELFLLVKQSSESELNWSEAETIILLKFRRSGNTDYRKITKTLEGKTAEDCTKRYESMYVDDV</sequence>
<dbReference type="Gene3D" id="1.10.10.60">
    <property type="entry name" value="Homeodomain-like"/>
    <property type="match status" value="1"/>
</dbReference>